<dbReference type="AlphaFoldDB" id="A0A367QTF9"/>
<reference evidence="3" key="1">
    <citation type="submission" date="2016-04" db="EMBL/GenBank/DDBJ databases">
        <authorList>
            <person name="Tabuchi Yagui T.R."/>
        </authorList>
    </citation>
    <scope>NUCLEOTIDE SEQUENCE [LARGE SCALE GENOMIC DNA]</scope>
    <source>
        <strain evidence="3">NIES-26</strain>
    </source>
</reference>
<evidence type="ECO:0000313" key="3">
    <source>
        <dbReference type="EMBL" id="RCJ26981.1"/>
    </source>
</evidence>
<feature type="transmembrane region" description="Helical" evidence="1">
    <location>
        <begin position="59"/>
        <end position="79"/>
    </location>
</feature>
<feature type="transmembrane region" description="Helical" evidence="1">
    <location>
        <begin position="85"/>
        <end position="101"/>
    </location>
</feature>
<feature type="transmembrane region" description="Helical" evidence="1">
    <location>
        <begin position="6"/>
        <end position="25"/>
    </location>
</feature>
<proteinExistence type="predicted"/>
<dbReference type="InterPro" id="IPR006694">
    <property type="entry name" value="Fatty_acid_hydroxylase"/>
</dbReference>
<dbReference type="GO" id="GO:0005506">
    <property type="term" value="F:iron ion binding"/>
    <property type="evidence" value="ECO:0007669"/>
    <property type="project" value="InterPro"/>
</dbReference>
<organism evidence="3 4">
    <name type="scientific">Nostoc minutum NIES-26</name>
    <dbReference type="NCBI Taxonomy" id="1844469"/>
    <lineage>
        <taxon>Bacteria</taxon>
        <taxon>Bacillati</taxon>
        <taxon>Cyanobacteriota</taxon>
        <taxon>Cyanophyceae</taxon>
        <taxon>Nostocales</taxon>
        <taxon>Nostocaceae</taxon>
        <taxon>Nostoc</taxon>
    </lineage>
</organism>
<keyword evidence="1" id="KW-0472">Membrane</keyword>
<dbReference type="GO" id="GO:0016491">
    <property type="term" value="F:oxidoreductase activity"/>
    <property type="evidence" value="ECO:0007669"/>
    <property type="project" value="InterPro"/>
</dbReference>
<keyword evidence="1" id="KW-1133">Transmembrane helix</keyword>
<protein>
    <submittedName>
        <fullName evidence="3">Fatty acid hydroxylase</fullName>
    </submittedName>
</protein>
<evidence type="ECO:0000259" key="2">
    <source>
        <dbReference type="Pfam" id="PF04116"/>
    </source>
</evidence>
<feature type="domain" description="Fatty acid hydroxylase" evidence="2">
    <location>
        <begin position="13"/>
        <end position="146"/>
    </location>
</feature>
<evidence type="ECO:0000256" key="1">
    <source>
        <dbReference type="SAM" id="Phobius"/>
    </source>
</evidence>
<comment type="caution">
    <text evidence="3">The sequence shown here is derived from an EMBL/GenBank/DDBJ whole genome shotgun (WGS) entry which is preliminary data.</text>
</comment>
<gene>
    <name evidence="3" type="ORF">A6770_02075</name>
</gene>
<sequence>MLTNVAQIMATLMAALLITSLVEYWGHRLMHIFPQTCRFHVDHHQDGTGQGVVKEFRDYIVGGLPILLLTVLILQLIGANWYIKVSWLIGCLGYTVFAAYAHQLQHDNPKLCFWIAMPVHYVHHQYNQWHHNFGIGVDWWDRVFRTYKPINWQTEAELQPQRGYLQIRWW</sequence>
<evidence type="ECO:0000313" key="4">
    <source>
        <dbReference type="Proteomes" id="UP000252107"/>
    </source>
</evidence>
<name>A0A367QTF9_9NOSO</name>
<accession>A0A367QTF9</accession>
<keyword evidence="1" id="KW-0812">Transmembrane</keyword>
<dbReference type="Pfam" id="PF04116">
    <property type="entry name" value="FA_hydroxylase"/>
    <property type="match status" value="1"/>
</dbReference>
<dbReference type="EMBL" id="LXQD01000306">
    <property type="protein sequence ID" value="RCJ26981.1"/>
    <property type="molecule type" value="Genomic_DNA"/>
</dbReference>
<dbReference type="GO" id="GO:0008610">
    <property type="term" value="P:lipid biosynthetic process"/>
    <property type="evidence" value="ECO:0007669"/>
    <property type="project" value="InterPro"/>
</dbReference>
<keyword evidence="4" id="KW-1185">Reference proteome</keyword>
<dbReference type="Proteomes" id="UP000252107">
    <property type="component" value="Unassembled WGS sequence"/>
</dbReference>